<dbReference type="EMBL" id="CP031423">
    <property type="protein sequence ID" value="AZS36724.1"/>
    <property type="molecule type" value="Genomic_DNA"/>
</dbReference>
<evidence type="ECO:0000256" key="2">
    <source>
        <dbReference type="SAM" id="Phobius"/>
    </source>
</evidence>
<dbReference type="KEGG" id="mlv:CVS47_01332"/>
<keyword evidence="2" id="KW-0812">Transmembrane</keyword>
<evidence type="ECO:0000313" key="4">
    <source>
        <dbReference type="Proteomes" id="UP000276888"/>
    </source>
</evidence>
<evidence type="ECO:0000256" key="1">
    <source>
        <dbReference type="SAM" id="MobiDB-lite"/>
    </source>
</evidence>
<organism evidence="3 4">
    <name type="scientific">Microbacterium lemovicicum</name>
    <dbReference type="NCBI Taxonomy" id="1072463"/>
    <lineage>
        <taxon>Bacteria</taxon>
        <taxon>Bacillati</taxon>
        <taxon>Actinomycetota</taxon>
        <taxon>Actinomycetes</taxon>
        <taxon>Micrococcales</taxon>
        <taxon>Microbacteriaceae</taxon>
        <taxon>Microbacterium</taxon>
    </lineage>
</organism>
<evidence type="ECO:0000313" key="3">
    <source>
        <dbReference type="EMBL" id="AZS36724.1"/>
    </source>
</evidence>
<dbReference type="Proteomes" id="UP000276888">
    <property type="component" value="Chromosome"/>
</dbReference>
<feature type="compositionally biased region" description="Gly residues" evidence="1">
    <location>
        <begin position="106"/>
        <end position="115"/>
    </location>
</feature>
<keyword evidence="4" id="KW-1185">Reference proteome</keyword>
<sequence length="115" mass="12001">MTPNTRRTPGRAGRTTAHVFEALLVLALACLAAGFAWVIAGSVGISLLTGATFGLLGSLWAWRTVRTGRTPQDDHAGDQRRAGSRPIAEERRRRGQGGAFDQPGTSGFGTPGLGG</sequence>
<dbReference type="AlphaFoldDB" id="A0A3Q9IXT3"/>
<keyword evidence="2" id="KW-0472">Membrane</keyword>
<feature type="compositionally biased region" description="Basic and acidic residues" evidence="1">
    <location>
        <begin position="71"/>
        <end position="92"/>
    </location>
</feature>
<proteinExistence type="predicted"/>
<gene>
    <name evidence="3" type="ORF">CVS47_01332</name>
</gene>
<feature type="transmembrane region" description="Helical" evidence="2">
    <location>
        <begin position="20"/>
        <end position="39"/>
    </location>
</feature>
<keyword evidence="2" id="KW-1133">Transmembrane helix</keyword>
<dbReference type="RefSeq" id="WP_127095393.1">
    <property type="nucleotide sequence ID" value="NZ_CP031423.1"/>
</dbReference>
<feature type="region of interest" description="Disordered" evidence="1">
    <location>
        <begin position="68"/>
        <end position="115"/>
    </location>
</feature>
<protein>
    <submittedName>
        <fullName evidence="3">Uncharacterized protein</fullName>
    </submittedName>
</protein>
<name>A0A3Q9IXT3_9MICO</name>
<feature type="transmembrane region" description="Helical" evidence="2">
    <location>
        <begin position="45"/>
        <end position="62"/>
    </location>
</feature>
<accession>A0A3Q9IXT3</accession>
<reference evidence="3 4" key="1">
    <citation type="submission" date="2018-08" db="EMBL/GenBank/DDBJ databases">
        <title>Microbacterium lemovicicum sp. nov., a bacterium isolated from a natural uranium-rich soil.</title>
        <authorList>
            <person name="ORTET P."/>
        </authorList>
    </citation>
    <scope>NUCLEOTIDE SEQUENCE [LARGE SCALE GENOMIC DNA]</scope>
    <source>
        <strain evidence="3 4">Viu22</strain>
    </source>
</reference>